<accession>A0A8H9GXG7</accession>
<dbReference type="RefSeq" id="WP_142570698.1">
    <property type="nucleotide sequence ID" value="NZ_BMMN01000003.1"/>
</dbReference>
<dbReference type="OrthoDB" id="3540329at2"/>
<dbReference type="AlphaFoldDB" id="A0A8H9GXG7"/>
<evidence type="ECO:0000256" key="1">
    <source>
        <dbReference type="SAM" id="SignalP"/>
    </source>
</evidence>
<organism evidence="2 3">
    <name type="scientific">Microbispora bryophytorum</name>
    <dbReference type="NCBI Taxonomy" id="1460882"/>
    <lineage>
        <taxon>Bacteria</taxon>
        <taxon>Bacillati</taxon>
        <taxon>Actinomycetota</taxon>
        <taxon>Actinomycetes</taxon>
        <taxon>Streptosporangiales</taxon>
        <taxon>Streptosporangiaceae</taxon>
        <taxon>Microbispora</taxon>
    </lineage>
</organism>
<feature type="signal peptide" evidence="1">
    <location>
        <begin position="1"/>
        <end position="26"/>
    </location>
</feature>
<reference evidence="2" key="1">
    <citation type="journal article" date="2014" name="Int. J. Syst. Evol. Microbiol.">
        <title>Complete genome sequence of Corynebacterium casei LMG S-19264T (=DSM 44701T), isolated from a smear-ripened cheese.</title>
        <authorList>
            <consortium name="US DOE Joint Genome Institute (JGI-PGF)"/>
            <person name="Walter F."/>
            <person name="Albersmeier A."/>
            <person name="Kalinowski J."/>
            <person name="Ruckert C."/>
        </authorList>
    </citation>
    <scope>NUCLEOTIDE SEQUENCE</scope>
    <source>
        <strain evidence="2">CGMCC 4.7138</strain>
    </source>
</reference>
<proteinExistence type="predicted"/>
<dbReference type="Proteomes" id="UP000653480">
    <property type="component" value="Unassembled WGS sequence"/>
</dbReference>
<protein>
    <submittedName>
        <fullName evidence="2">Uncharacterized protein</fullName>
    </submittedName>
</protein>
<feature type="chain" id="PRO_5038515855" evidence="1">
    <location>
        <begin position="27"/>
        <end position="147"/>
    </location>
</feature>
<dbReference type="EMBL" id="BMMN01000003">
    <property type="protein sequence ID" value="GGO07089.1"/>
    <property type="molecule type" value="Genomic_DNA"/>
</dbReference>
<sequence>MIQLRRHPRAAAALALVGLLTACGGATTNKDATAIIGALGTNGVPAKLGTVYDENTDPNKLLGRPNGYLSKAEFTDSRVNVDKAGSVEVFEDADGAEARAEYIQALGKTPMLAEYTYVKGNVVVRVDKDMAPSDAKAYEDALNEIVE</sequence>
<reference evidence="2" key="2">
    <citation type="submission" date="2020-09" db="EMBL/GenBank/DDBJ databases">
        <authorList>
            <person name="Sun Q."/>
            <person name="Zhou Y."/>
        </authorList>
    </citation>
    <scope>NUCLEOTIDE SEQUENCE</scope>
    <source>
        <strain evidence="2">CGMCC 4.7138</strain>
    </source>
</reference>
<keyword evidence="1" id="KW-0732">Signal</keyword>
<evidence type="ECO:0000313" key="2">
    <source>
        <dbReference type="EMBL" id="GGO07089.1"/>
    </source>
</evidence>
<keyword evidence="3" id="KW-1185">Reference proteome</keyword>
<dbReference type="PROSITE" id="PS51257">
    <property type="entry name" value="PROKAR_LIPOPROTEIN"/>
    <property type="match status" value="1"/>
</dbReference>
<name>A0A8H9GXG7_9ACTN</name>
<gene>
    <name evidence="2" type="ORF">GCM10011574_20260</name>
</gene>
<evidence type="ECO:0000313" key="3">
    <source>
        <dbReference type="Proteomes" id="UP000653480"/>
    </source>
</evidence>
<comment type="caution">
    <text evidence="2">The sequence shown here is derived from an EMBL/GenBank/DDBJ whole genome shotgun (WGS) entry which is preliminary data.</text>
</comment>